<dbReference type="InterPro" id="IPR050445">
    <property type="entry name" value="Bact_polysacc_biosynth/exp"/>
</dbReference>
<evidence type="ECO:0000259" key="8">
    <source>
        <dbReference type="Pfam" id="PF02706"/>
    </source>
</evidence>
<comment type="subcellular location">
    <subcellularLocation>
        <location evidence="1">Cell membrane</location>
        <topology evidence="1">Multi-pass membrane protein</topology>
    </subcellularLocation>
</comment>
<comment type="caution">
    <text evidence="9">The sequence shown here is derived from an EMBL/GenBank/DDBJ whole genome shotgun (WGS) entry which is preliminary data.</text>
</comment>
<evidence type="ECO:0000256" key="1">
    <source>
        <dbReference type="ARBA" id="ARBA00004651"/>
    </source>
</evidence>
<gene>
    <name evidence="9" type="ORF">MFLO_09717</name>
</gene>
<feature type="transmembrane region" description="Helical" evidence="7">
    <location>
        <begin position="19"/>
        <end position="36"/>
    </location>
</feature>
<evidence type="ECO:0000313" key="10">
    <source>
        <dbReference type="Proteomes" id="UP000019249"/>
    </source>
</evidence>
<protein>
    <submittedName>
        <fullName evidence="9">Capsular polysaccharide biosynthesis protein Cap5A</fullName>
    </submittedName>
</protein>
<evidence type="ECO:0000256" key="7">
    <source>
        <dbReference type="SAM" id="Phobius"/>
    </source>
</evidence>
<keyword evidence="10" id="KW-1185">Reference proteome</keyword>
<dbReference type="PANTHER" id="PTHR32309:SF13">
    <property type="entry name" value="FERRIC ENTEROBACTIN TRANSPORT PROTEIN FEPE"/>
    <property type="match status" value="1"/>
</dbReference>
<name>A0ABN0RED5_9LIST</name>
<feature type="transmembrane region" description="Helical" evidence="7">
    <location>
        <begin position="170"/>
        <end position="191"/>
    </location>
</feature>
<evidence type="ECO:0000256" key="5">
    <source>
        <dbReference type="ARBA" id="ARBA00022989"/>
    </source>
</evidence>
<evidence type="ECO:0000256" key="3">
    <source>
        <dbReference type="ARBA" id="ARBA00022475"/>
    </source>
</evidence>
<proteinExistence type="inferred from homology"/>
<dbReference type="EMBL" id="AODF01000020">
    <property type="protein sequence ID" value="EUJ30963.1"/>
    <property type="molecule type" value="Genomic_DNA"/>
</dbReference>
<evidence type="ECO:0000313" key="9">
    <source>
        <dbReference type="EMBL" id="EUJ30963.1"/>
    </source>
</evidence>
<evidence type="ECO:0000256" key="6">
    <source>
        <dbReference type="ARBA" id="ARBA00023136"/>
    </source>
</evidence>
<dbReference type="PANTHER" id="PTHR32309">
    <property type="entry name" value="TYROSINE-PROTEIN KINASE"/>
    <property type="match status" value="1"/>
</dbReference>
<reference evidence="9 10" key="1">
    <citation type="journal article" date="2014" name="Int. J. Syst. Evol. Microbiol.">
        <title>Listeria floridensis sp. nov., Listeria aquatica sp. nov., Listeria cornellensis sp. nov., Listeria riparia sp. nov. and Listeria grandensis sp. nov., from agricultural and natural environments.</title>
        <authorList>
            <person name="den Bakker H.C."/>
            <person name="Warchocki S."/>
            <person name="Wright E.M."/>
            <person name="Allred A.F."/>
            <person name="Ahlstrom C."/>
            <person name="Manuel C.S."/>
            <person name="Stasiewicz M.J."/>
            <person name="Burrell A."/>
            <person name="Roof S."/>
            <person name="Strawn L."/>
            <person name="Fortes E.D."/>
            <person name="Nightingale K.K."/>
            <person name="Kephart D."/>
            <person name="Wiedmann M."/>
        </authorList>
    </citation>
    <scope>NUCLEOTIDE SEQUENCE [LARGE SCALE GENOMIC DNA]</scope>
    <source>
        <strain evidence="9 10">FSL S10-1187</strain>
    </source>
</reference>
<comment type="similarity">
    <text evidence="2">Belongs to the CpsC/CapA family.</text>
</comment>
<keyword evidence="5 7" id="KW-1133">Transmembrane helix</keyword>
<dbReference type="Pfam" id="PF02706">
    <property type="entry name" value="Wzz"/>
    <property type="match status" value="1"/>
</dbReference>
<feature type="domain" description="Polysaccharide chain length determinant N-terminal" evidence="8">
    <location>
        <begin position="5"/>
        <end position="93"/>
    </location>
</feature>
<dbReference type="InterPro" id="IPR003856">
    <property type="entry name" value="LPS_length_determ_N"/>
</dbReference>
<keyword evidence="3" id="KW-1003">Cell membrane</keyword>
<accession>A0ABN0RED5</accession>
<keyword evidence="6 7" id="KW-0472">Membrane</keyword>
<dbReference type="Proteomes" id="UP000019249">
    <property type="component" value="Unassembled WGS sequence"/>
</dbReference>
<dbReference type="RefSeq" id="WP_051993570.1">
    <property type="nucleotide sequence ID" value="NZ_AODF01000020.1"/>
</dbReference>
<sequence length="228" mass="25923">MNVKNLNIANLWSTFKKNLIWIILFIVIAQGCLFLYQKYFSVTEYKADMEILLNVDQSKGTVSQDGVRNNIQLINTFSSVLKTGKIMDEVKKDAKLEDKNSQDLIKHLTITSGENSLVFNIAYQTRYKDEVTKISNSYIKIVQSEIPKLFPGSTVTALEIPKTEKVTQGIINYIITFLVTIVLSFVFILVLTTMDRTVKTKEQLIDLGMTYIGDIPIFTDKLMQSKGD</sequence>
<evidence type="ECO:0000256" key="4">
    <source>
        <dbReference type="ARBA" id="ARBA00022692"/>
    </source>
</evidence>
<evidence type="ECO:0000256" key="2">
    <source>
        <dbReference type="ARBA" id="ARBA00006683"/>
    </source>
</evidence>
<dbReference type="PROSITE" id="PS51257">
    <property type="entry name" value="PROKAR_LIPOPROTEIN"/>
    <property type="match status" value="1"/>
</dbReference>
<organism evidence="9 10">
    <name type="scientific">Listeria floridensis FSL S10-1187</name>
    <dbReference type="NCBI Taxonomy" id="1265817"/>
    <lineage>
        <taxon>Bacteria</taxon>
        <taxon>Bacillati</taxon>
        <taxon>Bacillota</taxon>
        <taxon>Bacilli</taxon>
        <taxon>Bacillales</taxon>
        <taxon>Listeriaceae</taxon>
        <taxon>Listeria</taxon>
    </lineage>
</organism>
<keyword evidence="4 7" id="KW-0812">Transmembrane</keyword>